<dbReference type="EMBL" id="CP002117">
    <property type="protein sequence ID" value="ADN37438.1"/>
    <property type="molecule type" value="Genomic_DNA"/>
</dbReference>
<evidence type="ECO:0000256" key="1">
    <source>
        <dbReference type="ARBA" id="ARBA00022679"/>
    </source>
</evidence>
<dbReference type="STRING" id="679926.Mpet_2695"/>
<keyword evidence="2" id="KW-0012">Acyltransferase</keyword>
<accession>E1RGC4</accession>
<dbReference type="PIRSF" id="PIRSF037663">
    <property type="entry name" value="Acetyltransf_GNAT_prd"/>
    <property type="match status" value="1"/>
</dbReference>
<dbReference type="OrthoDB" id="43754at2157"/>
<proteinExistence type="predicted"/>
<dbReference type="PANTHER" id="PTHR43420">
    <property type="entry name" value="ACETYLTRANSFERASE"/>
    <property type="match status" value="1"/>
</dbReference>
<dbReference type="InterPro" id="IPR016181">
    <property type="entry name" value="Acyl_CoA_acyltransferase"/>
</dbReference>
<evidence type="ECO:0000313" key="5">
    <source>
        <dbReference type="Proteomes" id="UP000006565"/>
    </source>
</evidence>
<dbReference type="HOGENOM" id="CLU_013985_23_0_2"/>
<gene>
    <name evidence="4" type="ordered locus">Mpet_2695</name>
</gene>
<dbReference type="eggNOG" id="arCOG00833">
    <property type="taxonomic scope" value="Archaea"/>
</dbReference>
<dbReference type="InterPro" id="IPR000182">
    <property type="entry name" value="GNAT_dom"/>
</dbReference>
<dbReference type="CDD" id="cd04301">
    <property type="entry name" value="NAT_SF"/>
    <property type="match status" value="1"/>
</dbReference>
<dbReference type="AlphaFoldDB" id="E1RGC4"/>
<name>E1RGC4_METP4</name>
<evidence type="ECO:0000313" key="4">
    <source>
        <dbReference type="EMBL" id="ADN37438.1"/>
    </source>
</evidence>
<protein>
    <submittedName>
        <fullName evidence="4">GCN5-related N-acetyltransferase</fullName>
    </submittedName>
</protein>
<evidence type="ECO:0000256" key="2">
    <source>
        <dbReference type="ARBA" id="ARBA00023315"/>
    </source>
</evidence>
<dbReference type="Gene3D" id="3.40.630.30">
    <property type="match status" value="1"/>
</dbReference>
<dbReference type="SUPFAM" id="SSF55729">
    <property type="entry name" value="Acyl-CoA N-acyltransferases (Nat)"/>
    <property type="match status" value="1"/>
</dbReference>
<dbReference type="GO" id="GO:0016747">
    <property type="term" value="F:acyltransferase activity, transferring groups other than amino-acyl groups"/>
    <property type="evidence" value="ECO:0007669"/>
    <property type="project" value="InterPro"/>
</dbReference>
<organism evidence="4 5">
    <name type="scientific">Methanolacinia petrolearia (strain DSM 11571 / OCM 486 / SEBR 4847)</name>
    <name type="common">Methanoplanus petrolearius</name>
    <dbReference type="NCBI Taxonomy" id="679926"/>
    <lineage>
        <taxon>Archaea</taxon>
        <taxon>Methanobacteriati</taxon>
        <taxon>Methanobacteriota</taxon>
        <taxon>Stenosarchaea group</taxon>
        <taxon>Methanomicrobia</taxon>
        <taxon>Methanomicrobiales</taxon>
        <taxon>Methanomicrobiaceae</taxon>
        <taxon>Methanolacinia</taxon>
    </lineage>
</organism>
<dbReference type="Pfam" id="PF00583">
    <property type="entry name" value="Acetyltransf_1"/>
    <property type="match status" value="1"/>
</dbReference>
<reference evidence="4 5" key="1">
    <citation type="journal article" date="2010" name="Stand. Genomic Sci.">
        <title>Complete genome sequence of Methanoplanus petrolearius type strain (SEBR 4847).</title>
        <authorList>
            <person name="Brambilla E."/>
            <person name="Djao O.D."/>
            <person name="Daligault H."/>
            <person name="Lapidus A."/>
            <person name="Lucas S."/>
            <person name="Hammon N."/>
            <person name="Nolan M."/>
            <person name="Tice H."/>
            <person name="Cheng J.F."/>
            <person name="Han C."/>
            <person name="Tapia R."/>
            <person name="Goodwin L."/>
            <person name="Pitluck S."/>
            <person name="Liolios K."/>
            <person name="Ivanova N."/>
            <person name="Mavromatis K."/>
            <person name="Mikhailova N."/>
            <person name="Pati A."/>
            <person name="Chen A."/>
            <person name="Palaniappan K."/>
            <person name="Land M."/>
            <person name="Hauser L."/>
            <person name="Chang Y.J."/>
            <person name="Jeffries C.D."/>
            <person name="Rohde M."/>
            <person name="Spring S."/>
            <person name="Sikorski J."/>
            <person name="Goker M."/>
            <person name="Woyke T."/>
            <person name="Bristow J."/>
            <person name="Eisen J.A."/>
            <person name="Markowitz V."/>
            <person name="Hugenholtz P."/>
            <person name="Kyrpides N.C."/>
            <person name="Klenk H.P."/>
        </authorList>
    </citation>
    <scope>NUCLEOTIDE SEQUENCE [LARGE SCALE GENOMIC DNA]</scope>
    <source>
        <strain evidence="5">DSM 11571 / OCM 486 / SEBR 4847</strain>
    </source>
</reference>
<keyword evidence="5" id="KW-1185">Reference proteome</keyword>
<dbReference type="RefSeq" id="WP_013330611.1">
    <property type="nucleotide sequence ID" value="NC_014507.1"/>
</dbReference>
<evidence type="ECO:0000259" key="3">
    <source>
        <dbReference type="PROSITE" id="PS51186"/>
    </source>
</evidence>
<dbReference type="InterPro" id="IPR017255">
    <property type="entry name" value="AcTrfase_GNAT_prd"/>
</dbReference>
<feature type="domain" description="N-acetyltransferase" evidence="3">
    <location>
        <begin position="6"/>
        <end position="153"/>
    </location>
</feature>
<dbReference type="InterPro" id="IPR050680">
    <property type="entry name" value="YpeA/RimI_acetyltransf"/>
</dbReference>
<dbReference type="GeneID" id="9745190"/>
<sequence>MGRDDFLIREYRESDFNTILEMESSRGGDPYSHAVFIRQMAVLFPQLFIIALNTEGDIIGYTLGGISAGEPKSGLVMRIFVVPAFRRCGAGRLLMEELGKRFSHGVTSVSLTVSPSNEEAVRLYEKLGFARSDYIEDYFGKGEDRIVMTAPYGGKIQAERS</sequence>
<dbReference type="KEGG" id="mpi:Mpet_2695"/>
<keyword evidence="1 4" id="KW-0808">Transferase</keyword>
<dbReference type="PROSITE" id="PS51186">
    <property type="entry name" value="GNAT"/>
    <property type="match status" value="1"/>
</dbReference>
<dbReference type="Proteomes" id="UP000006565">
    <property type="component" value="Chromosome"/>
</dbReference>